<dbReference type="AlphaFoldDB" id="A0A4Y9YJE8"/>
<dbReference type="SUPFAM" id="SSF57829">
    <property type="entry name" value="Zn-binding ribosomal proteins"/>
    <property type="match status" value="1"/>
</dbReference>
<evidence type="ECO:0000256" key="2">
    <source>
        <dbReference type="ARBA" id="ARBA00022723"/>
    </source>
</evidence>
<dbReference type="FunFam" id="2.20.25.30:FF:000001">
    <property type="entry name" value="Ribosomal protein L37"/>
    <property type="match status" value="1"/>
</dbReference>
<accession>A0A4Y9YJE8</accession>
<evidence type="ECO:0000256" key="4">
    <source>
        <dbReference type="ARBA" id="ARBA00022771"/>
    </source>
</evidence>
<dbReference type="GO" id="GO:0008270">
    <property type="term" value="F:zinc ion binding"/>
    <property type="evidence" value="ECO:0007669"/>
    <property type="project" value="UniProtKB-KW"/>
</dbReference>
<comment type="caution">
    <text evidence="9">The sequence shown here is derived from an EMBL/GenBank/DDBJ whole genome shotgun (WGS) entry which is preliminary data.</text>
</comment>
<evidence type="ECO:0008006" key="11">
    <source>
        <dbReference type="Google" id="ProtNLM"/>
    </source>
</evidence>
<dbReference type="GO" id="GO:0019843">
    <property type="term" value="F:rRNA binding"/>
    <property type="evidence" value="ECO:0007669"/>
    <property type="project" value="UniProtKB-KW"/>
</dbReference>
<comment type="similarity">
    <text evidence="1">Belongs to the eukaryotic ribosomal protein eL37 family.</text>
</comment>
<proteinExistence type="inferred from homology"/>
<evidence type="ECO:0000256" key="6">
    <source>
        <dbReference type="ARBA" id="ARBA00022884"/>
    </source>
</evidence>
<evidence type="ECO:0000256" key="8">
    <source>
        <dbReference type="ARBA" id="ARBA00023274"/>
    </source>
</evidence>
<dbReference type="InterPro" id="IPR001569">
    <property type="entry name" value="Ribosomal_eL37"/>
</dbReference>
<reference evidence="9 10" key="1">
    <citation type="submission" date="2019-01" db="EMBL/GenBank/DDBJ databases">
        <title>Genome sequencing of the rare red list fungi Fomitopsis rosea.</title>
        <authorList>
            <person name="Buettner E."/>
            <person name="Kellner H."/>
        </authorList>
    </citation>
    <scope>NUCLEOTIDE SEQUENCE [LARGE SCALE GENOMIC DNA]</scope>
    <source>
        <strain evidence="9 10">DSM 105464</strain>
    </source>
</reference>
<gene>
    <name evidence="9" type="ORF">EVJ58_g4737</name>
</gene>
<keyword evidence="2" id="KW-0479">Metal-binding</keyword>
<dbReference type="PANTHER" id="PTHR10768:SF0">
    <property type="entry name" value="RIBOSOMAL PROTEIN L37"/>
    <property type="match status" value="1"/>
</dbReference>
<dbReference type="EMBL" id="SEKV01000224">
    <property type="protein sequence ID" value="TFY61079.1"/>
    <property type="molecule type" value="Genomic_DNA"/>
</dbReference>
<dbReference type="InterPro" id="IPR011331">
    <property type="entry name" value="Ribosomal_eL37/eL43"/>
</dbReference>
<evidence type="ECO:0000256" key="7">
    <source>
        <dbReference type="ARBA" id="ARBA00022980"/>
    </source>
</evidence>
<evidence type="ECO:0000313" key="10">
    <source>
        <dbReference type="Proteomes" id="UP000298390"/>
    </source>
</evidence>
<dbReference type="Gene3D" id="2.20.25.30">
    <property type="match status" value="1"/>
</dbReference>
<name>A0A4Y9YJE8_9APHY</name>
<dbReference type="STRING" id="34475.A0A4Y9YJE8"/>
<dbReference type="GO" id="GO:0003735">
    <property type="term" value="F:structural constituent of ribosome"/>
    <property type="evidence" value="ECO:0007669"/>
    <property type="project" value="InterPro"/>
</dbReference>
<dbReference type="GO" id="GO:0022625">
    <property type="term" value="C:cytosolic large ribosomal subunit"/>
    <property type="evidence" value="ECO:0007669"/>
    <property type="project" value="TreeGrafter"/>
</dbReference>
<dbReference type="InterPro" id="IPR011332">
    <property type="entry name" value="Ribosomal_zn-bd"/>
</dbReference>
<keyword evidence="6" id="KW-0694">RNA-binding</keyword>
<dbReference type="Proteomes" id="UP000298390">
    <property type="component" value="Unassembled WGS sequence"/>
</dbReference>
<evidence type="ECO:0000256" key="3">
    <source>
        <dbReference type="ARBA" id="ARBA00022730"/>
    </source>
</evidence>
<organism evidence="9 10">
    <name type="scientific">Rhodofomes roseus</name>
    <dbReference type="NCBI Taxonomy" id="34475"/>
    <lineage>
        <taxon>Eukaryota</taxon>
        <taxon>Fungi</taxon>
        <taxon>Dikarya</taxon>
        <taxon>Basidiomycota</taxon>
        <taxon>Agaricomycotina</taxon>
        <taxon>Agaricomycetes</taxon>
        <taxon>Polyporales</taxon>
        <taxon>Rhodofomes</taxon>
    </lineage>
</organism>
<evidence type="ECO:0000313" key="9">
    <source>
        <dbReference type="EMBL" id="TFY61079.1"/>
    </source>
</evidence>
<keyword evidence="8" id="KW-0687">Ribonucleoprotein</keyword>
<keyword evidence="4" id="KW-0863">Zinc-finger</keyword>
<dbReference type="GO" id="GO:0006412">
    <property type="term" value="P:translation"/>
    <property type="evidence" value="ECO:0007669"/>
    <property type="project" value="InterPro"/>
</dbReference>
<keyword evidence="3" id="KW-0699">rRNA-binding</keyword>
<protein>
    <recommendedName>
        <fullName evidence="11">Ribosomal protein L37</fullName>
    </recommendedName>
</protein>
<dbReference type="Pfam" id="PF01907">
    <property type="entry name" value="Ribosomal_L37e"/>
    <property type="match status" value="1"/>
</dbReference>
<dbReference type="PANTHER" id="PTHR10768">
    <property type="entry name" value="60S RIBOSOMAL PROTEIN L37"/>
    <property type="match status" value="1"/>
</dbReference>
<sequence>MLTLIFSLDERYHVLRVRIHLFHSKRHTKSHTLCRRCGNRSFHKQHKECAQCGYPRAKLRSYEWGQKAKRRKTTGTGRMRYLKEVSRRFKNGFRENTVATKKVKAKTAEA</sequence>
<evidence type="ECO:0000256" key="1">
    <source>
        <dbReference type="ARBA" id="ARBA00009805"/>
    </source>
</evidence>
<evidence type="ECO:0000256" key="5">
    <source>
        <dbReference type="ARBA" id="ARBA00022833"/>
    </source>
</evidence>
<keyword evidence="7" id="KW-0689">Ribosomal protein</keyword>
<keyword evidence="5" id="KW-0862">Zinc</keyword>